<dbReference type="EMBL" id="WSFT01000048">
    <property type="protein sequence ID" value="MBS4539360.1"/>
    <property type="molecule type" value="Genomic_DNA"/>
</dbReference>
<protein>
    <recommendedName>
        <fullName evidence="3">Mor transcription activator family protein</fullName>
    </recommendedName>
</protein>
<accession>A0A942ZA08</accession>
<name>A0A942ZA08_9FIRM</name>
<gene>
    <name evidence="1" type="ORF">GOQ27_12865</name>
</gene>
<evidence type="ECO:0000313" key="2">
    <source>
        <dbReference type="Proteomes" id="UP000724672"/>
    </source>
</evidence>
<proteinExistence type="predicted"/>
<sequence length="87" mass="10380">MRYINADEVLPNNLLEEVQKYVKGEIVYIPSPVDQRKSWGEKTGRREYFKKRNSEIKLRFKQGDSIDQLMNLFCLSYDSIKKIVYSK</sequence>
<dbReference type="RefSeq" id="WP_203367284.1">
    <property type="nucleotide sequence ID" value="NZ_WSFT01000048.1"/>
</dbReference>
<dbReference type="NCBIfam" id="NF040785">
    <property type="entry name" value="CD3324_fam"/>
    <property type="match status" value="1"/>
</dbReference>
<dbReference type="InterPro" id="IPR049739">
    <property type="entry name" value="YraL-like"/>
</dbReference>
<evidence type="ECO:0000313" key="1">
    <source>
        <dbReference type="EMBL" id="MBS4539360.1"/>
    </source>
</evidence>
<reference evidence="1" key="1">
    <citation type="submission" date="2019-12" db="EMBL/GenBank/DDBJ databases">
        <title>Clostridiaceae gen. nov. sp. nov., isolated from sediment in Xinjiang, China.</title>
        <authorList>
            <person name="Zhang R."/>
        </authorList>
    </citation>
    <scope>NUCLEOTIDE SEQUENCE</scope>
    <source>
        <strain evidence="1">D2Q-11</strain>
    </source>
</reference>
<dbReference type="InterPro" id="IPR009057">
    <property type="entry name" value="Homeodomain-like_sf"/>
</dbReference>
<dbReference type="SUPFAM" id="SSF46689">
    <property type="entry name" value="Homeodomain-like"/>
    <property type="match status" value="1"/>
</dbReference>
<dbReference type="Proteomes" id="UP000724672">
    <property type="component" value="Unassembled WGS sequence"/>
</dbReference>
<dbReference type="AlphaFoldDB" id="A0A942ZA08"/>
<keyword evidence="2" id="KW-1185">Reference proteome</keyword>
<comment type="caution">
    <text evidence="1">The sequence shown here is derived from an EMBL/GenBank/DDBJ whole genome shotgun (WGS) entry which is preliminary data.</text>
</comment>
<evidence type="ECO:0008006" key="3">
    <source>
        <dbReference type="Google" id="ProtNLM"/>
    </source>
</evidence>
<organism evidence="1 2">
    <name type="scientific">Anaeromonas frigoriresistens</name>
    <dbReference type="NCBI Taxonomy" id="2683708"/>
    <lineage>
        <taxon>Bacteria</taxon>
        <taxon>Bacillati</taxon>
        <taxon>Bacillota</taxon>
        <taxon>Tissierellia</taxon>
        <taxon>Tissierellales</taxon>
        <taxon>Thermohalobacteraceae</taxon>
        <taxon>Anaeromonas</taxon>
    </lineage>
</organism>